<dbReference type="GO" id="GO:0005634">
    <property type="term" value="C:nucleus"/>
    <property type="evidence" value="ECO:0007669"/>
    <property type="project" value="UniProtKB-SubCell"/>
</dbReference>
<dbReference type="Pfam" id="PF00096">
    <property type="entry name" value="zf-C2H2"/>
    <property type="match status" value="1"/>
</dbReference>
<comment type="similarity">
    <text evidence="8">Belongs to the pacC/RIM101 family.</text>
</comment>
<evidence type="ECO:0000256" key="2">
    <source>
        <dbReference type="ARBA" id="ARBA00022491"/>
    </source>
</evidence>
<reference evidence="12" key="1">
    <citation type="journal article" date="2014" name="Microb. Cell Fact.">
        <title>Exploiting Issatchenkia orientalis SD108 for succinic acid production.</title>
        <authorList>
            <person name="Xiao H."/>
            <person name="Shao Z."/>
            <person name="Jiang Y."/>
            <person name="Dole S."/>
            <person name="Zhao H."/>
        </authorList>
    </citation>
    <scope>NUCLEOTIDE SEQUENCE [LARGE SCALE GENOMIC DNA]</scope>
    <source>
        <strain evidence="12">SD108</strain>
    </source>
</reference>
<evidence type="ECO:0000256" key="1">
    <source>
        <dbReference type="ARBA" id="ARBA00004123"/>
    </source>
</evidence>
<dbReference type="Gene3D" id="3.30.160.60">
    <property type="entry name" value="Classic Zinc Finger"/>
    <property type="match status" value="2"/>
</dbReference>
<evidence type="ECO:0000313" key="11">
    <source>
        <dbReference type="EMBL" id="KGK38372.1"/>
    </source>
</evidence>
<keyword evidence="2" id="KW-0678">Repressor</keyword>
<proteinExistence type="inferred from homology"/>
<evidence type="ECO:0000256" key="6">
    <source>
        <dbReference type="ARBA" id="ARBA00022833"/>
    </source>
</evidence>
<dbReference type="GO" id="GO:0008270">
    <property type="term" value="F:zinc ion binding"/>
    <property type="evidence" value="ECO:0007669"/>
    <property type="project" value="UniProtKB-KW"/>
</dbReference>
<keyword evidence="6" id="KW-0862">Zinc</keyword>
<comment type="caution">
    <text evidence="11">The sequence shown here is derived from an EMBL/GenBank/DDBJ whole genome shotgun (WGS) entry which is preliminary data.</text>
</comment>
<evidence type="ECO:0000259" key="10">
    <source>
        <dbReference type="PROSITE" id="PS50157"/>
    </source>
</evidence>
<dbReference type="HOGENOM" id="CLU_874528_0_0_1"/>
<dbReference type="PROSITE" id="PS50157">
    <property type="entry name" value="ZINC_FINGER_C2H2_2"/>
    <property type="match status" value="2"/>
</dbReference>
<evidence type="ECO:0000256" key="8">
    <source>
        <dbReference type="ARBA" id="ARBA00038089"/>
    </source>
</evidence>
<organism evidence="11 12">
    <name type="scientific">Pichia kudriavzevii</name>
    <name type="common">Yeast</name>
    <name type="synonym">Issatchenkia orientalis</name>
    <dbReference type="NCBI Taxonomy" id="4909"/>
    <lineage>
        <taxon>Eukaryota</taxon>
        <taxon>Fungi</taxon>
        <taxon>Dikarya</taxon>
        <taxon>Ascomycota</taxon>
        <taxon>Saccharomycotina</taxon>
        <taxon>Pichiomycetes</taxon>
        <taxon>Pichiales</taxon>
        <taxon>Pichiaceae</taxon>
        <taxon>Pichia</taxon>
    </lineage>
</organism>
<dbReference type="eggNOG" id="KOG1721">
    <property type="taxonomic scope" value="Eukaryota"/>
</dbReference>
<dbReference type="AlphaFoldDB" id="A0A099P2F3"/>
<name>A0A099P2F3_PICKU</name>
<dbReference type="FunFam" id="3.30.160.60:FF:002343">
    <property type="entry name" value="Zinc finger protein 33A"/>
    <property type="match status" value="1"/>
</dbReference>
<dbReference type="PROSITE" id="PS00028">
    <property type="entry name" value="ZINC_FINGER_C2H2_1"/>
    <property type="match status" value="2"/>
</dbReference>
<dbReference type="PANTHER" id="PTHR47257">
    <property type="entry name" value="PH-RESPONSE TRANSCRIPTION FACTOR PACC/RIM101"/>
    <property type="match status" value="1"/>
</dbReference>
<evidence type="ECO:0000256" key="4">
    <source>
        <dbReference type="ARBA" id="ARBA00022737"/>
    </source>
</evidence>
<evidence type="ECO:0000256" key="9">
    <source>
        <dbReference type="PROSITE-ProRule" id="PRU00042"/>
    </source>
</evidence>
<evidence type="ECO:0000256" key="7">
    <source>
        <dbReference type="ARBA" id="ARBA00023242"/>
    </source>
</evidence>
<feature type="domain" description="C2H2-type" evidence="10">
    <location>
        <begin position="82"/>
        <end position="111"/>
    </location>
</feature>
<dbReference type="PANTHER" id="PTHR47257:SF1">
    <property type="entry name" value="PH-RESPONSE TRANSCRIPTION FACTOR PACC_RIM101"/>
    <property type="match status" value="1"/>
</dbReference>
<gene>
    <name evidence="11" type="ORF">JL09_g2418</name>
</gene>
<dbReference type="GO" id="GO:0045944">
    <property type="term" value="P:positive regulation of transcription by RNA polymerase II"/>
    <property type="evidence" value="ECO:0007669"/>
    <property type="project" value="TreeGrafter"/>
</dbReference>
<keyword evidence="7" id="KW-0539">Nucleus</keyword>
<comment type="subcellular location">
    <subcellularLocation>
        <location evidence="1">Nucleus</location>
    </subcellularLocation>
</comment>
<evidence type="ECO:0000313" key="12">
    <source>
        <dbReference type="Proteomes" id="UP000029867"/>
    </source>
</evidence>
<sequence>MGQKRFRLRNSPIASMVDVKDEDVIADTNESSSREPIRSAAAGKLLKCEWNGCHLVFSDANLLYHHLCDDHIGRKCHKNLTLRCHWGDCQVSTVKRDHITSHVRVHVPLKPYSCLHCTKRFKRPQDLKKHLKTHSNARLRHVHQQYLINDINLGKCSGIRLVPVSTSSLQHRHYPSSQQRSFSPQYQQYLQLDSPESHAQVLVPPHIPSQLQVQMDLQSQLHPPVQSQLQHQVHPQIQHQIHTQLQQQLQTQLHPPLQPQIQIQPYYSLQHIPVFYHPPGQPPVQHINNFPALIQDRIVQQHQYTQLHTSHNPYATHM</sequence>
<feature type="domain" description="C2H2-type" evidence="10">
    <location>
        <begin position="112"/>
        <end position="139"/>
    </location>
</feature>
<dbReference type="InterPro" id="IPR036236">
    <property type="entry name" value="Znf_C2H2_sf"/>
</dbReference>
<evidence type="ECO:0000256" key="5">
    <source>
        <dbReference type="ARBA" id="ARBA00022771"/>
    </source>
</evidence>
<dbReference type="SMART" id="SM00355">
    <property type="entry name" value="ZnF_C2H2"/>
    <property type="match status" value="3"/>
</dbReference>
<keyword evidence="4" id="KW-0677">Repeat</keyword>
<accession>A0A099P2F3</accession>
<dbReference type="VEuPathDB" id="FungiDB:C5L36_0D03400"/>
<dbReference type="Proteomes" id="UP000029867">
    <property type="component" value="Unassembled WGS sequence"/>
</dbReference>
<evidence type="ECO:0000256" key="3">
    <source>
        <dbReference type="ARBA" id="ARBA00022723"/>
    </source>
</evidence>
<keyword evidence="5 9" id="KW-0863">Zinc-finger</keyword>
<dbReference type="SUPFAM" id="SSF57667">
    <property type="entry name" value="beta-beta-alpha zinc fingers"/>
    <property type="match status" value="2"/>
</dbReference>
<protein>
    <recommendedName>
        <fullName evidence="10">C2H2-type domain-containing protein</fullName>
    </recommendedName>
</protein>
<dbReference type="InterPro" id="IPR013087">
    <property type="entry name" value="Znf_C2H2_type"/>
</dbReference>
<dbReference type="EMBL" id="JQFK01000020">
    <property type="protein sequence ID" value="KGK38372.1"/>
    <property type="molecule type" value="Genomic_DNA"/>
</dbReference>
<dbReference type="InterPro" id="IPR050806">
    <property type="entry name" value="pacC/RIM101"/>
</dbReference>
<keyword evidence="3" id="KW-0479">Metal-binding</keyword>